<evidence type="ECO:0000313" key="2">
    <source>
        <dbReference type="EMBL" id="KAK9780464.1"/>
    </source>
</evidence>
<dbReference type="Proteomes" id="UP001465668">
    <property type="component" value="Unassembled WGS sequence"/>
</dbReference>
<name>A0ABR2Y3J3_9PEZI</name>
<evidence type="ECO:0000256" key="1">
    <source>
        <dbReference type="SAM" id="SignalP"/>
    </source>
</evidence>
<sequence>MESIRRNTALVVACISAAFTPSLALPGWPQQGTIVQGNAYQFDQKTWERNLAQPNATGNFSITGFDITKSFPSAHVDGWELSVNVTSSIPDSQVLNPTNTSGKVFTGTSLYLKAPDSVVAGITSADSTDAIDETTWKICVTVMTAGPVEGTSAANNGTCSSLSLQCITDFQNAYADEFAKEQDCYKLPVTPSSCGDSLDQANMTTQQFPLAYLNGTEIFVTASDVHDSGNNTAFDSAVKQVWPVLTVWGWNNRANVSDGTKPAVQLTCARANNVQSGSGDSRSTASVTQSSPVVALMIAGLMATLLL</sequence>
<keyword evidence="3" id="KW-1185">Reference proteome</keyword>
<protein>
    <submittedName>
        <fullName evidence="2">Uncharacterized protein</fullName>
    </submittedName>
</protein>
<gene>
    <name evidence="2" type="ORF">SCAR479_02579</name>
</gene>
<feature type="chain" id="PRO_5047207832" evidence="1">
    <location>
        <begin position="25"/>
        <end position="307"/>
    </location>
</feature>
<evidence type="ECO:0000313" key="3">
    <source>
        <dbReference type="Proteomes" id="UP001465668"/>
    </source>
</evidence>
<keyword evidence="1" id="KW-0732">Signal</keyword>
<proteinExistence type="predicted"/>
<organism evidence="2 3">
    <name type="scientific">Seiridium cardinale</name>
    <dbReference type="NCBI Taxonomy" id="138064"/>
    <lineage>
        <taxon>Eukaryota</taxon>
        <taxon>Fungi</taxon>
        <taxon>Dikarya</taxon>
        <taxon>Ascomycota</taxon>
        <taxon>Pezizomycotina</taxon>
        <taxon>Sordariomycetes</taxon>
        <taxon>Xylariomycetidae</taxon>
        <taxon>Amphisphaeriales</taxon>
        <taxon>Sporocadaceae</taxon>
        <taxon>Seiridium</taxon>
    </lineage>
</organism>
<comment type="caution">
    <text evidence="2">The sequence shown here is derived from an EMBL/GenBank/DDBJ whole genome shotgun (WGS) entry which is preliminary data.</text>
</comment>
<dbReference type="EMBL" id="JARVKM010000006">
    <property type="protein sequence ID" value="KAK9780464.1"/>
    <property type="molecule type" value="Genomic_DNA"/>
</dbReference>
<reference evidence="2 3" key="1">
    <citation type="submission" date="2024-02" db="EMBL/GenBank/DDBJ databases">
        <title>First draft genome assembly of two strains of Seiridium cardinale.</title>
        <authorList>
            <person name="Emiliani G."/>
            <person name="Scali E."/>
        </authorList>
    </citation>
    <scope>NUCLEOTIDE SEQUENCE [LARGE SCALE GENOMIC DNA]</scope>
    <source>
        <strain evidence="2 3">BM-138-000479</strain>
    </source>
</reference>
<accession>A0ABR2Y3J3</accession>
<feature type="signal peptide" evidence="1">
    <location>
        <begin position="1"/>
        <end position="24"/>
    </location>
</feature>